<dbReference type="InterPro" id="IPR004155">
    <property type="entry name" value="PBS_lyase_HEAT"/>
</dbReference>
<gene>
    <name evidence="2" type="ORF">HGA15_31635</name>
</gene>
<dbReference type="Gene3D" id="1.25.10.10">
    <property type="entry name" value="Leucine-rich Repeat Variant"/>
    <property type="match status" value="3"/>
</dbReference>
<reference evidence="2 3" key="1">
    <citation type="submission" date="2020-04" db="EMBL/GenBank/DDBJ databases">
        <title>MicrobeNet Type strains.</title>
        <authorList>
            <person name="Nicholson A.C."/>
        </authorList>
    </citation>
    <scope>NUCLEOTIDE SEQUENCE [LARGE SCALE GENOMIC DNA]</scope>
    <source>
        <strain evidence="2 3">JCM 3332</strain>
    </source>
</reference>
<dbReference type="Proteomes" id="UP000570678">
    <property type="component" value="Unassembled WGS sequence"/>
</dbReference>
<comment type="caution">
    <text evidence="2">The sequence shown here is derived from an EMBL/GenBank/DDBJ whole genome shotgun (WGS) entry which is preliminary data.</text>
</comment>
<dbReference type="InterPro" id="IPR011989">
    <property type="entry name" value="ARM-like"/>
</dbReference>
<dbReference type="SMART" id="SM00567">
    <property type="entry name" value="EZ_HEAT"/>
    <property type="match status" value="4"/>
</dbReference>
<dbReference type="Pfam" id="PF13646">
    <property type="entry name" value="HEAT_2"/>
    <property type="match status" value="2"/>
</dbReference>
<evidence type="ECO:0000313" key="2">
    <source>
        <dbReference type="EMBL" id="NKY60611.1"/>
    </source>
</evidence>
<dbReference type="PANTHER" id="PTHR12697:SF5">
    <property type="entry name" value="DEOXYHYPUSINE HYDROXYLASE"/>
    <property type="match status" value="1"/>
</dbReference>
<organism evidence="2 3">
    <name type="scientific">Nocardia flavorosea</name>
    <dbReference type="NCBI Taxonomy" id="53429"/>
    <lineage>
        <taxon>Bacteria</taxon>
        <taxon>Bacillati</taxon>
        <taxon>Actinomycetota</taxon>
        <taxon>Actinomycetes</taxon>
        <taxon>Mycobacteriales</taxon>
        <taxon>Nocardiaceae</taxon>
        <taxon>Nocardia</taxon>
    </lineage>
</organism>
<sequence length="477" mass="53910">MPCASNSRSSNLRSSNMRQDEEAAQLRRRAVEETNDVVRGNLIKTLVDRWPEDPETRALLHDLVHVDGFAHNRTGVVKLLVSRWPDEQTCVELRRVVTTDPDRSVTKAAAEFLIELRPGDAMTWMHEDVRSQDPGVRMRTLWALRTFWKDHPDTLTAIRDCLTSDSSAAVRYEAMNALEDGADPGTFVLALQAVGDPDAKVRAAAVDALGTYRTVVTTAIAQALYERVTTDDDPDVREAALRTALRPRNPGVLWPDHPEAISGLREYVAADPFAKSRRFAVYLLDHFTDDPEVRALLRRIAEHHPDDRDRRMMMCKLSASGHDDPETKEMVRRMAVVDPSWEVRAHAVKGLDWQDDAPDLELLRDRAVADTHGNVRGAAWETLALWTTREDIAALMRRRSADDPDPDLRAQLLVEIVHDAQHAADRHPTVTYLATRVEHDPDADVRQLAADLTADLTSGEKNIEKREVGTRHRWDWD</sequence>
<dbReference type="RefSeq" id="WP_168433978.1">
    <property type="nucleotide sequence ID" value="NZ_JAAXOT010000025.1"/>
</dbReference>
<name>A0A846YSF2_9NOCA</name>
<dbReference type="GO" id="GO:0016491">
    <property type="term" value="F:oxidoreductase activity"/>
    <property type="evidence" value="ECO:0007669"/>
    <property type="project" value="TreeGrafter"/>
</dbReference>
<feature type="compositionally biased region" description="Low complexity" evidence="1">
    <location>
        <begin position="1"/>
        <end position="17"/>
    </location>
</feature>
<dbReference type="SUPFAM" id="SSF48371">
    <property type="entry name" value="ARM repeat"/>
    <property type="match status" value="2"/>
</dbReference>
<feature type="region of interest" description="Disordered" evidence="1">
    <location>
        <begin position="1"/>
        <end position="22"/>
    </location>
</feature>
<dbReference type="PANTHER" id="PTHR12697">
    <property type="entry name" value="PBS LYASE HEAT-LIKE PROTEIN"/>
    <property type="match status" value="1"/>
</dbReference>
<dbReference type="EMBL" id="JAAXOT010000025">
    <property type="protein sequence ID" value="NKY60611.1"/>
    <property type="molecule type" value="Genomic_DNA"/>
</dbReference>
<protein>
    <recommendedName>
        <fullName evidence="4">HEAT repeat protein</fullName>
    </recommendedName>
</protein>
<keyword evidence="3" id="KW-1185">Reference proteome</keyword>
<evidence type="ECO:0008006" key="4">
    <source>
        <dbReference type="Google" id="ProtNLM"/>
    </source>
</evidence>
<dbReference type="InterPro" id="IPR016024">
    <property type="entry name" value="ARM-type_fold"/>
</dbReference>
<evidence type="ECO:0000313" key="3">
    <source>
        <dbReference type="Proteomes" id="UP000570678"/>
    </source>
</evidence>
<dbReference type="AlphaFoldDB" id="A0A846YSF2"/>
<proteinExistence type="predicted"/>
<accession>A0A846YSF2</accession>
<evidence type="ECO:0000256" key="1">
    <source>
        <dbReference type="SAM" id="MobiDB-lite"/>
    </source>
</evidence>